<feature type="compositionally biased region" description="Low complexity" evidence="7">
    <location>
        <begin position="27"/>
        <end position="41"/>
    </location>
</feature>
<evidence type="ECO:0000313" key="9">
    <source>
        <dbReference type="EMBL" id="KAK3030736.1"/>
    </source>
</evidence>
<comment type="function">
    <text evidence="1">Transcription factor that specifically binds AT-rich DNA sequences related to the nuclear matrix attachment regions (MARs).</text>
</comment>
<dbReference type="GO" id="GO:0005634">
    <property type="term" value="C:nucleus"/>
    <property type="evidence" value="ECO:0007669"/>
    <property type="project" value="UniProtKB-SubCell"/>
</dbReference>
<name>A0AA89BG06_9ASTE</name>
<evidence type="ECO:0000256" key="4">
    <source>
        <dbReference type="ARBA" id="ARBA00023125"/>
    </source>
</evidence>
<dbReference type="PANTHER" id="PTHR31100:SF69">
    <property type="entry name" value="AT-HOOK MOTIF NUCLEAR-LOCALIZED PROTEIN 17-RELATED"/>
    <property type="match status" value="1"/>
</dbReference>
<dbReference type="FunFam" id="3.30.1330.80:FF:000006">
    <property type="entry name" value="AT-hook motif nuclear-localized protein"/>
    <property type="match status" value="1"/>
</dbReference>
<evidence type="ECO:0000256" key="7">
    <source>
        <dbReference type="SAM" id="MobiDB-lite"/>
    </source>
</evidence>
<dbReference type="PROSITE" id="PS51742">
    <property type="entry name" value="PPC"/>
    <property type="match status" value="1"/>
</dbReference>
<accession>A0AA89BG06</accession>
<feature type="domain" description="PPC" evidence="8">
    <location>
        <begin position="93"/>
        <end position="240"/>
    </location>
</feature>
<proteinExistence type="predicted"/>
<keyword evidence="6" id="KW-0539">Nucleus</keyword>
<dbReference type="InterPro" id="IPR005175">
    <property type="entry name" value="PPC_dom"/>
</dbReference>
<dbReference type="PANTHER" id="PTHR31100">
    <property type="entry name" value="AT-HOOK MOTIF NUCLEAR-LOCALIZED PROTEIN 15"/>
    <property type="match status" value="1"/>
</dbReference>
<comment type="caution">
    <text evidence="9">The sequence shown here is derived from an EMBL/GenBank/DDBJ whole genome shotgun (WGS) entry which is preliminary data.</text>
</comment>
<sequence>MKGEYVEEKDHSNSMFAKLHHHHQTQPHHQQPPSYHPAAAAHQHHQHFQFSRECQTSEEADSRSPSHVTTPTTSNKEPPTTANDGASIEVVRRPRGRPPGSKNKPKPPVIITRDTEPAMRPYKRNTGLCVLTGSGTVANVTLLQPSTTPGATVTFHGRFDILSISATILSGVATSMTTPFANGFTISLAGPQGQIVGGTVVGPLMAAGTVYVIAASFNNPSYHRLPCEDEARNTGSGGGGGNDGQSRSPAASGGGDSGHPPGQAAESCGMSIYGCHLPSDFLYFLVDFQIFRAKNLSYFSVTKLNTQPLTWYQFIDEAVYFVPTNDAAFLDPSSP</sequence>
<dbReference type="InterPro" id="IPR014476">
    <property type="entry name" value="AHL15-29"/>
</dbReference>
<feature type="region of interest" description="Disordered" evidence="7">
    <location>
        <begin position="226"/>
        <end position="263"/>
    </location>
</feature>
<organism evidence="9 10">
    <name type="scientific">Escallonia herrerae</name>
    <dbReference type="NCBI Taxonomy" id="1293975"/>
    <lineage>
        <taxon>Eukaryota</taxon>
        <taxon>Viridiplantae</taxon>
        <taxon>Streptophyta</taxon>
        <taxon>Embryophyta</taxon>
        <taxon>Tracheophyta</taxon>
        <taxon>Spermatophyta</taxon>
        <taxon>Magnoliopsida</taxon>
        <taxon>eudicotyledons</taxon>
        <taxon>Gunneridae</taxon>
        <taxon>Pentapetalae</taxon>
        <taxon>asterids</taxon>
        <taxon>campanulids</taxon>
        <taxon>Escalloniales</taxon>
        <taxon>Escalloniaceae</taxon>
        <taxon>Escallonia</taxon>
    </lineage>
</organism>
<reference evidence="9" key="1">
    <citation type="submission" date="2022-12" db="EMBL/GenBank/DDBJ databases">
        <title>Draft genome assemblies for two species of Escallonia (Escalloniales).</title>
        <authorList>
            <person name="Chanderbali A."/>
            <person name="Dervinis C."/>
            <person name="Anghel I."/>
            <person name="Soltis D."/>
            <person name="Soltis P."/>
            <person name="Zapata F."/>
        </authorList>
    </citation>
    <scope>NUCLEOTIDE SEQUENCE</scope>
    <source>
        <strain evidence="9">UCBG64.0493</strain>
        <tissue evidence="9">Leaf</tissue>
    </source>
</reference>
<keyword evidence="5" id="KW-0804">Transcription</keyword>
<gene>
    <name evidence="9" type="ORF">RJ639_036540</name>
</gene>
<evidence type="ECO:0000256" key="1">
    <source>
        <dbReference type="ARBA" id="ARBA00003687"/>
    </source>
</evidence>
<comment type="subcellular location">
    <subcellularLocation>
        <location evidence="2">Nucleus</location>
    </subcellularLocation>
</comment>
<dbReference type="SUPFAM" id="SSF117856">
    <property type="entry name" value="AF0104/ALDC/Ptd012-like"/>
    <property type="match status" value="1"/>
</dbReference>
<feature type="region of interest" description="Disordered" evidence="7">
    <location>
        <begin position="19"/>
        <end position="111"/>
    </location>
</feature>
<keyword evidence="3" id="KW-0805">Transcription regulation</keyword>
<evidence type="ECO:0000313" key="10">
    <source>
        <dbReference type="Proteomes" id="UP001188597"/>
    </source>
</evidence>
<dbReference type="GO" id="GO:0003680">
    <property type="term" value="F:minor groove of adenine-thymine-rich DNA binding"/>
    <property type="evidence" value="ECO:0007669"/>
    <property type="project" value="InterPro"/>
</dbReference>
<dbReference type="Pfam" id="PF03479">
    <property type="entry name" value="PCC"/>
    <property type="match status" value="1"/>
</dbReference>
<dbReference type="Gene3D" id="3.30.1330.80">
    <property type="entry name" value="Hypothetical protein, similar to alpha- acetolactate decarboxylase, domain 2"/>
    <property type="match status" value="1"/>
</dbReference>
<feature type="compositionally biased region" description="Polar residues" evidence="7">
    <location>
        <begin position="63"/>
        <end position="84"/>
    </location>
</feature>
<protein>
    <recommendedName>
        <fullName evidence="8">PPC domain-containing protein</fullName>
    </recommendedName>
</protein>
<dbReference type="AlphaFoldDB" id="A0AA89BG06"/>
<evidence type="ECO:0000256" key="5">
    <source>
        <dbReference type="ARBA" id="ARBA00023163"/>
    </source>
</evidence>
<evidence type="ECO:0000256" key="2">
    <source>
        <dbReference type="ARBA" id="ARBA00004123"/>
    </source>
</evidence>
<dbReference type="GO" id="GO:0003700">
    <property type="term" value="F:DNA-binding transcription factor activity"/>
    <property type="evidence" value="ECO:0007669"/>
    <property type="project" value="TreeGrafter"/>
</dbReference>
<keyword evidence="4" id="KW-0238">DNA-binding</keyword>
<dbReference type="EMBL" id="JAVXUP010000329">
    <property type="protein sequence ID" value="KAK3030736.1"/>
    <property type="molecule type" value="Genomic_DNA"/>
</dbReference>
<keyword evidence="10" id="KW-1185">Reference proteome</keyword>
<dbReference type="CDD" id="cd11378">
    <property type="entry name" value="DUF296"/>
    <property type="match status" value="1"/>
</dbReference>
<evidence type="ECO:0000256" key="6">
    <source>
        <dbReference type="ARBA" id="ARBA00023242"/>
    </source>
</evidence>
<evidence type="ECO:0000256" key="3">
    <source>
        <dbReference type="ARBA" id="ARBA00023015"/>
    </source>
</evidence>
<evidence type="ECO:0000259" key="8">
    <source>
        <dbReference type="PROSITE" id="PS51742"/>
    </source>
</evidence>
<dbReference type="Proteomes" id="UP001188597">
    <property type="component" value="Unassembled WGS sequence"/>
</dbReference>